<proteinExistence type="predicted"/>
<dbReference type="Proteomes" id="UP001307889">
    <property type="component" value="Chromosome 1"/>
</dbReference>
<gene>
    <name evidence="1" type="ORF">NTJ_00764</name>
</gene>
<keyword evidence="2" id="KW-1185">Reference proteome</keyword>
<dbReference type="EMBL" id="AP028909">
    <property type="protein sequence ID" value="BES87958.1"/>
    <property type="molecule type" value="Genomic_DNA"/>
</dbReference>
<sequence>MDHWVAVVAAIVSWLAIRRYRSVQETVNGKDLKKLGHPCRTDHLNDGRLHNLLPAGLWKLFGSHCIAGRYVGPGSPEVANQVDVIRNDRRKSLHRSFPIFLQDLFLNIQGPVDNF</sequence>
<evidence type="ECO:0000313" key="1">
    <source>
        <dbReference type="EMBL" id="BES87958.1"/>
    </source>
</evidence>
<protein>
    <recommendedName>
        <fullName evidence="3">Secreted protein</fullName>
    </recommendedName>
</protein>
<organism evidence="1 2">
    <name type="scientific">Nesidiocoris tenuis</name>
    <dbReference type="NCBI Taxonomy" id="355587"/>
    <lineage>
        <taxon>Eukaryota</taxon>
        <taxon>Metazoa</taxon>
        <taxon>Ecdysozoa</taxon>
        <taxon>Arthropoda</taxon>
        <taxon>Hexapoda</taxon>
        <taxon>Insecta</taxon>
        <taxon>Pterygota</taxon>
        <taxon>Neoptera</taxon>
        <taxon>Paraneoptera</taxon>
        <taxon>Hemiptera</taxon>
        <taxon>Heteroptera</taxon>
        <taxon>Panheteroptera</taxon>
        <taxon>Cimicomorpha</taxon>
        <taxon>Miridae</taxon>
        <taxon>Dicyphina</taxon>
        <taxon>Nesidiocoris</taxon>
    </lineage>
</organism>
<name>A0ABN7A6T2_9HEMI</name>
<accession>A0ABN7A6T2</accession>
<evidence type="ECO:0000313" key="2">
    <source>
        <dbReference type="Proteomes" id="UP001307889"/>
    </source>
</evidence>
<evidence type="ECO:0008006" key="3">
    <source>
        <dbReference type="Google" id="ProtNLM"/>
    </source>
</evidence>
<reference evidence="1 2" key="1">
    <citation type="submission" date="2023-09" db="EMBL/GenBank/DDBJ databases">
        <title>Nesidiocoris tenuis whole genome shotgun sequence.</title>
        <authorList>
            <person name="Shibata T."/>
            <person name="Shimoda M."/>
            <person name="Kobayashi T."/>
            <person name="Uehara T."/>
        </authorList>
    </citation>
    <scope>NUCLEOTIDE SEQUENCE [LARGE SCALE GENOMIC DNA]</scope>
    <source>
        <strain evidence="1 2">Japan</strain>
    </source>
</reference>